<comment type="caution">
    <text evidence="8">The sequence shown here is derived from an EMBL/GenBank/DDBJ whole genome shotgun (WGS) entry which is preliminary data.</text>
</comment>
<dbReference type="SUPFAM" id="SSF56935">
    <property type="entry name" value="Porins"/>
    <property type="match status" value="1"/>
</dbReference>
<dbReference type="InterPro" id="IPR000531">
    <property type="entry name" value="Beta-barrel_TonB"/>
</dbReference>
<feature type="domain" description="TonB-dependent receptor-like beta-barrel" evidence="7">
    <location>
        <begin position="2"/>
        <end position="299"/>
    </location>
</feature>
<keyword evidence="5" id="KW-0472">Membrane</keyword>
<dbReference type="AlphaFoldDB" id="T1BGB7"/>
<dbReference type="PROSITE" id="PS52016">
    <property type="entry name" value="TONB_DEPENDENT_REC_3"/>
    <property type="match status" value="1"/>
</dbReference>
<evidence type="ECO:0000256" key="2">
    <source>
        <dbReference type="ARBA" id="ARBA00022448"/>
    </source>
</evidence>
<reference evidence="8" key="1">
    <citation type="submission" date="2013-08" db="EMBL/GenBank/DDBJ databases">
        <authorList>
            <person name="Mendez C."/>
            <person name="Richter M."/>
            <person name="Ferrer M."/>
            <person name="Sanchez J."/>
        </authorList>
    </citation>
    <scope>NUCLEOTIDE SEQUENCE</scope>
</reference>
<dbReference type="GO" id="GO:0009279">
    <property type="term" value="C:cell outer membrane"/>
    <property type="evidence" value="ECO:0007669"/>
    <property type="project" value="UniProtKB-SubCell"/>
</dbReference>
<keyword evidence="8" id="KW-0675">Receptor</keyword>
<reference evidence="8" key="2">
    <citation type="journal article" date="2014" name="ISME J.">
        <title>Microbial stratification in low pH oxic and suboxic macroscopic growths along an acid mine drainage.</title>
        <authorList>
            <person name="Mendez-Garcia C."/>
            <person name="Mesa V."/>
            <person name="Sprenger R.R."/>
            <person name="Richter M."/>
            <person name="Diez M.S."/>
            <person name="Solano J."/>
            <person name="Bargiela R."/>
            <person name="Golyshina O.V."/>
            <person name="Manteca A."/>
            <person name="Ramos J.L."/>
            <person name="Gallego J.R."/>
            <person name="Llorente I."/>
            <person name="Martins Dos Santos V.A."/>
            <person name="Jensen O.N."/>
            <person name="Pelaez A.I."/>
            <person name="Sanchez J."/>
            <person name="Ferrer M."/>
        </authorList>
    </citation>
    <scope>NUCLEOTIDE SEQUENCE</scope>
</reference>
<dbReference type="InterPro" id="IPR039426">
    <property type="entry name" value="TonB-dep_rcpt-like"/>
</dbReference>
<evidence type="ECO:0000256" key="6">
    <source>
        <dbReference type="ARBA" id="ARBA00023237"/>
    </source>
</evidence>
<evidence type="ECO:0000259" key="7">
    <source>
        <dbReference type="Pfam" id="PF00593"/>
    </source>
</evidence>
<dbReference type="Pfam" id="PF00593">
    <property type="entry name" value="TonB_dep_Rec_b-barrel"/>
    <property type="match status" value="1"/>
</dbReference>
<protein>
    <submittedName>
        <fullName evidence="8">TonB-dependent outer membrane receptor</fullName>
    </submittedName>
</protein>
<keyword evidence="2" id="KW-0813">Transport</keyword>
<keyword evidence="6" id="KW-0998">Cell outer membrane</keyword>
<evidence type="ECO:0000256" key="4">
    <source>
        <dbReference type="ARBA" id="ARBA00023077"/>
    </source>
</evidence>
<sequence length="338" mass="36864">MSQVFRAPSISDIFAGAASSAPTFVDPCIGYIPGTSPSSENNACGAPTGATAIPVGGTQATNSTQANAIVSGAQYAGYSLKPEYGKSFDFGFVYDPHWLAGFSTSVDLWRIYLNNTITNIQAQTAANVCFSDPSSIYCSLIHRYSNGQLSTILTPTVNLGRLDTSGVDFGFRYRFPHFDVMGVNPGNFGIQFDSTYISKYNDAPAPGISSVAVIHNAGIYTSQFGNFARWRALGTLNWDRGPWNAMWRMRYIGHIGVPIQDFGTGAFTEFHFGAYVYNDFSIGYEIAPINTKLQVGVNNAFNKQPPIFTQNVVINANTDVNTYDVIGRYYWANATVKF</sequence>
<dbReference type="PANTHER" id="PTHR47234">
    <property type="match status" value="1"/>
</dbReference>
<name>T1BGB7_9ZZZZ</name>
<organism evidence="8">
    <name type="scientific">mine drainage metagenome</name>
    <dbReference type="NCBI Taxonomy" id="410659"/>
    <lineage>
        <taxon>unclassified sequences</taxon>
        <taxon>metagenomes</taxon>
        <taxon>ecological metagenomes</taxon>
    </lineage>
</organism>
<dbReference type="EMBL" id="AUZX01005489">
    <property type="protein sequence ID" value="EQD67658.1"/>
    <property type="molecule type" value="Genomic_DNA"/>
</dbReference>
<keyword evidence="3" id="KW-0812">Transmembrane</keyword>
<dbReference type="PANTHER" id="PTHR47234:SF2">
    <property type="entry name" value="TONB-DEPENDENT RECEPTOR"/>
    <property type="match status" value="1"/>
</dbReference>
<dbReference type="Gene3D" id="2.40.170.20">
    <property type="entry name" value="TonB-dependent receptor, beta-barrel domain"/>
    <property type="match status" value="1"/>
</dbReference>
<evidence type="ECO:0000313" key="8">
    <source>
        <dbReference type="EMBL" id="EQD67658.1"/>
    </source>
</evidence>
<evidence type="ECO:0000256" key="5">
    <source>
        <dbReference type="ARBA" id="ARBA00023136"/>
    </source>
</evidence>
<dbReference type="InterPro" id="IPR036942">
    <property type="entry name" value="Beta-barrel_TonB_sf"/>
</dbReference>
<evidence type="ECO:0000256" key="3">
    <source>
        <dbReference type="ARBA" id="ARBA00022692"/>
    </source>
</evidence>
<comment type="subcellular location">
    <subcellularLocation>
        <location evidence="1">Cell outer membrane</location>
        <topology evidence="1">Multi-pass membrane protein</topology>
    </subcellularLocation>
</comment>
<evidence type="ECO:0000256" key="1">
    <source>
        <dbReference type="ARBA" id="ARBA00004571"/>
    </source>
</evidence>
<accession>T1BGB7</accession>
<proteinExistence type="predicted"/>
<gene>
    <name evidence="8" type="ORF">B1A_07637</name>
</gene>
<keyword evidence="4" id="KW-0798">TonB box</keyword>